<organism evidence="5">
    <name type="scientific">Ostreococcus tauri</name>
    <name type="common">Marine green alga</name>
    <dbReference type="NCBI Taxonomy" id="70448"/>
    <lineage>
        <taxon>Eukaryota</taxon>
        <taxon>Viridiplantae</taxon>
        <taxon>Chlorophyta</taxon>
        <taxon>Mamiellophyceae</taxon>
        <taxon>Mamiellales</taxon>
        <taxon>Bathycoccaceae</taxon>
        <taxon>Ostreococcus</taxon>
    </lineage>
</organism>
<dbReference type="InterPro" id="IPR011047">
    <property type="entry name" value="Quinoprotein_ADH-like_sf"/>
</dbReference>
<sequence>MPDGRGRAHPTRVDALADATRASASATNDARGSMTALDANDAFPRGESRIDALASRVKTHAIETDVMASLTTAEVSTATVETPYSRRGPHPSEWKRRRSDGASVSVERMSKKAIVLVPSVEDDANLDRIRLKGWREGEYAGALRRAAMQAKETRARTEEVCAELREKGWELRKVEYMSGDELGFVRLANQIGAVIVAVPPALQSAQLLEMCRRVRAEGVLVFQCARVGHYLAHNKHLDLQETNALPSKRMTPHAIGLLNRCETRDDGFRQVTMYVVSMPGTMAERNAFREHVFPRLMHRCRKRRIRLSLVDLKDDSPNAGPGQALNALGHAMRTGGIFIVLLSAKHEIDWYSSVRLHKYSQDMRMEAQTQAVETMTWLRAAPNDYSRLELQVGHLLRVYDPLEEPSQEEVMKSLQHLTVGERNAIRTASEREEALRSQHILAYFPSKLFYERLRAQKDAEYVDYLTSTDPAHRERIGSLLSTLYAHTDVCVSQYSARFTPPMNFADENNLFNVKPIPQTSGLDEFQSTLLQDVWTRLDLEFPAEPLRDAIAQKTAIEPELSIGERLPFYYHRASQEKALIKAIKTGRPSVSVVQGLSGAGTTSMLQHLARFSRSLFTTGSESIKISDKVVVVSDFGATEGRMHPTPTQILRNIVQQIKDQLGFEDRIPASLENVRALLLDMFYRATRARGRVIIFIDALHMVDNESASAWLPHESTIPIGVQFFLGIRRVDLPPAFEKDTGEQHRHRRMATLDYNLITQYRHRMAKLQHIALASAAPLGLKNSIILGNLKYDDRKHYARTYLQPLGIHVSNTMMMQVMDKSCAANVRGMYLTCTRIAMEDTYDTKFSELLAAFPERERDHYHQLLDGVEKFATQNLLSCVLPAIVCACNCLTREDIAHLIMSEVRRTARINDLLIHTVPRLLWSMRYLLRGDATSGVYSAPNGKIQVDSEVACDVIMERYAPKEQDKRRVYQMLAQYYGAKASGSRLLESLATIEAQRLIGNDPYKVDSDGIIDSDALHKEHERTMNILKHLPYYYTQARMFDQLVDLLTDLEFLQAKLEIGEGQSLVDDFNRILPFTCGPERPMWISHHAALSEEVIDVPGAPSGIDGRLRQQAIFNSHCMGFHIEAFQFYATHSDKLHITEDLIALREALWRNLETLHVTPKFLRQQFFNEVGDAATRRLSGAGIVDASESAIREYCGLGRMMLCWGNRPCEALTCVSMKSGYEREGDVRCVRMLDDSSFMVGYASGAVEVWDANRGSSVARFIGHKRAVTALALINNDSIRNARSSVFVASGSKDKSIRIWRLDDSLGRDCNVLIGHAEPIASLAVAISANELFSIAGAELRCWSCSPGYPLRYVVNTESTTPITSISLAPDVSYLITANTTGIMRLWFFTLEAGTLGGKNGTDHFQVANLLPKGENAYSGMATARSSLGSHTAASRGNKKLGTKPPAVALELRGHLGEVTCTACSSNGLFASGGVDTSIMMWEPRNAKHIGLINAHDGPVTAITFTRDGKLLISASLDRTCTIHSSLTGNLVTSMAHTCRVRTADISPDSSCVITGGADGNLRLWSWCGRKGTASAGALPRDSGILRRAPQKQAEDERLEYGDSSSAVHYDRVTAACHFDLQGIGSYFITAAHDGSVRVMDSKDWKLKTDVKPLEFEAVEKTRAFSSSSITTMHSERSDSMVYFGRSDGSLTAWDFSAQSWGWSRSNYVAAHDLGVYSMTDVGAGTLVTGGGDGTVCLWDVSGREPTLMKKLVAHNARVSGLCADANSSRLYSSGGDTIVKAWDLNQETSVHEFIASDASIIACAHTPRGLATVDADGFIKLWDERSRMAIARFHLPPGVPLACRIIDDQPNWLVTTCDHAVYVHDVRTFSPVVSFPCPRAATRLPREAAVTAAAFNPEGTRAVVADAHGYVYGLTTKLLSVKELGL</sequence>
<dbReference type="eggNOG" id="KOG0265">
    <property type="taxonomic scope" value="Eukaryota"/>
</dbReference>
<evidence type="ECO:0000256" key="3">
    <source>
        <dbReference type="PROSITE-ProRule" id="PRU00221"/>
    </source>
</evidence>
<dbReference type="InterPro" id="IPR001680">
    <property type="entry name" value="WD40_rpt"/>
</dbReference>
<dbReference type="InterPro" id="IPR036322">
    <property type="entry name" value="WD40_repeat_dom_sf"/>
</dbReference>
<reference evidence="5" key="1">
    <citation type="submission" date="2017-04" db="EMBL/GenBank/DDBJ databases">
        <title>Population genomics of picophytoplankton unveils novel chromosome hypervariability.</title>
        <authorList>
            <consortium name="DOE Joint Genome Institute"/>
            <person name="Blanc-Mathieu R."/>
            <person name="Krasovec M."/>
            <person name="Hebrard M."/>
            <person name="Yau S."/>
            <person name="Desgranges E."/>
            <person name="Martin J."/>
            <person name="Schackwitz W."/>
            <person name="Kuo A."/>
            <person name="Salin G."/>
            <person name="Donnadieu C."/>
            <person name="Desdevises Y."/>
            <person name="Sanchez-Ferandin S."/>
            <person name="Moreau H."/>
            <person name="Rivals E."/>
            <person name="Grigoriev I.V."/>
            <person name="Grimsley N."/>
            <person name="Eyre-Walker A."/>
            <person name="Piganeau G."/>
        </authorList>
    </citation>
    <scope>NUCLEOTIDE SEQUENCE [LARGE SCALE GENOMIC DNA]</scope>
    <source>
        <strain evidence="5">RCC 1115</strain>
    </source>
</reference>
<feature type="repeat" description="WD" evidence="3">
    <location>
        <begin position="1497"/>
        <end position="1538"/>
    </location>
</feature>
<keyword evidence="2" id="KW-0677">Repeat</keyword>
<keyword evidence="1 3" id="KW-0853">WD repeat</keyword>
<dbReference type="PANTHER" id="PTHR22847">
    <property type="entry name" value="WD40 REPEAT PROTEIN"/>
    <property type="match status" value="1"/>
</dbReference>
<accession>A0A1Y5IES3</accession>
<dbReference type="Gene3D" id="1.25.40.370">
    <property type="match status" value="1"/>
</dbReference>
<evidence type="ECO:0000256" key="2">
    <source>
        <dbReference type="ARBA" id="ARBA00022737"/>
    </source>
</evidence>
<name>A0A1Y5IES3_OSTTA</name>
<feature type="compositionally biased region" description="Low complexity" evidence="4">
    <location>
        <begin position="16"/>
        <end position="31"/>
    </location>
</feature>
<dbReference type="EMBL" id="KZ155776">
    <property type="protein sequence ID" value="OUS48088.1"/>
    <property type="molecule type" value="Genomic_DNA"/>
</dbReference>
<feature type="region of interest" description="Disordered" evidence="4">
    <location>
        <begin position="1"/>
        <end position="33"/>
    </location>
</feature>
<dbReference type="SUPFAM" id="SSF50998">
    <property type="entry name" value="Quinoprotein alcohol dehydrogenase-like"/>
    <property type="match status" value="1"/>
</dbReference>
<feature type="repeat" description="WD" evidence="3">
    <location>
        <begin position="1456"/>
        <end position="1496"/>
    </location>
</feature>
<protein>
    <submittedName>
        <fullName evidence="5">WD40 repeat-containing protein</fullName>
    </submittedName>
</protein>
<feature type="repeat" description="WD" evidence="3">
    <location>
        <begin position="1538"/>
        <end position="1570"/>
    </location>
</feature>
<evidence type="ECO:0000256" key="1">
    <source>
        <dbReference type="ARBA" id="ARBA00022574"/>
    </source>
</evidence>
<feature type="repeat" description="WD" evidence="3">
    <location>
        <begin position="1756"/>
        <end position="1797"/>
    </location>
</feature>
<dbReference type="SUPFAM" id="SSF50978">
    <property type="entry name" value="WD40 repeat-like"/>
    <property type="match status" value="1"/>
</dbReference>
<dbReference type="InterPro" id="IPR019775">
    <property type="entry name" value="WD40_repeat_CS"/>
</dbReference>
<evidence type="ECO:0000256" key="4">
    <source>
        <dbReference type="SAM" id="MobiDB-lite"/>
    </source>
</evidence>
<dbReference type="Proteomes" id="UP000195557">
    <property type="component" value="Unassembled WGS sequence"/>
</dbReference>
<evidence type="ECO:0000313" key="5">
    <source>
        <dbReference type="EMBL" id="OUS48088.1"/>
    </source>
</evidence>
<proteinExistence type="predicted"/>
<dbReference type="PROSITE" id="PS00678">
    <property type="entry name" value="WD_REPEATS_1"/>
    <property type="match status" value="2"/>
</dbReference>
<dbReference type="Pfam" id="PF00400">
    <property type="entry name" value="WD40"/>
    <property type="match status" value="6"/>
</dbReference>
<feature type="repeat" description="WD" evidence="3">
    <location>
        <begin position="1265"/>
        <end position="1307"/>
    </location>
</feature>
<feature type="region of interest" description="Disordered" evidence="4">
    <location>
        <begin position="79"/>
        <end position="101"/>
    </location>
</feature>
<dbReference type="Gene3D" id="2.130.10.10">
    <property type="entry name" value="YVTN repeat-like/Quinoprotein amine dehydrogenase"/>
    <property type="match status" value="3"/>
</dbReference>
<dbReference type="SUPFAM" id="SSF52540">
    <property type="entry name" value="P-loop containing nucleoside triphosphate hydrolases"/>
    <property type="match status" value="1"/>
</dbReference>
<dbReference type="InterPro" id="IPR027417">
    <property type="entry name" value="P-loop_NTPase"/>
</dbReference>
<feature type="repeat" description="WD" evidence="3">
    <location>
        <begin position="1731"/>
        <end position="1753"/>
    </location>
</feature>
<dbReference type="GO" id="GO:1990234">
    <property type="term" value="C:transferase complex"/>
    <property type="evidence" value="ECO:0007669"/>
    <property type="project" value="UniProtKB-ARBA"/>
</dbReference>
<dbReference type="InterPro" id="IPR015943">
    <property type="entry name" value="WD40/YVTN_repeat-like_dom_sf"/>
</dbReference>
<dbReference type="PANTHER" id="PTHR22847:SF637">
    <property type="entry name" value="WD REPEAT DOMAIN 5B"/>
    <property type="match status" value="1"/>
</dbReference>
<gene>
    <name evidence="5" type="ORF">BE221DRAFT_190442</name>
</gene>
<dbReference type="Gene3D" id="3.40.50.300">
    <property type="entry name" value="P-loop containing nucleotide triphosphate hydrolases"/>
    <property type="match status" value="1"/>
</dbReference>
<dbReference type="PROSITE" id="PS50082">
    <property type="entry name" value="WD_REPEATS_2"/>
    <property type="match status" value="6"/>
</dbReference>
<dbReference type="eggNOG" id="KOG4155">
    <property type="taxonomic scope" value="Eukaryota"/>
</dbReference>
<dbReference type="SMART" id="SM00320">
    <property type="entry name" value="WD40"/>
    <property type="match status" value="14"/>
</dbReference>
<dbReference type="PROSITE" id="PS50294">
    <property type="entry name" value="WD_REPEATS_REGION"/>
    <property type="match status" value="2"/>
</dbReference>